<reference evidence="4 5" key="1">
    <citation type="submission" date="2018-06" db="EMBL/GenBank/DDBJ databases">
        <title>Paenibacillus imtechensis sp. nov.</title>
        <authorList>
            <person name="Pinnaka A.K."/>
            <person name="Singh H."/>
            <person name="Kaur M."/>
        </authorList>
    </citation>
    <scope>NUCLEOTIDE SEQUENCE [LARGE SCALE GENOMIC DNA]</scope>
    <source>
        <strain evidence="4 5">SMB1</strain>
    </source>
</reference>
<sequence>MMRALRLSALFRDGYGKLAHLFAAILLWQWFDSLEQYWWDETYAIVHGILIAGVIIEWLIPGPRWLRLPLHIAVMLYLNIRYSDFHWQPMPAAGDGMEAWRYWFTYVFGQLDPFIWISVPVLALFLFAGAFTRTRLQVTIFVGACMLSLAVLDSFTPIYLWDEIAWSIFVGLAWFVAEHYSRFQQKHPESWRHMLEYPLTFIVSVVFVLGLVMASGLFVPNIQPILKDPYTVWMESRGKAVPSFVGEKLDARMPVQRNQDTRSGYSREDGELGGGFEFDYSEVMTVTTTKRSYWRGESKNYYTGSGWEESSAENNEHAVSGLEIEEVLPSQLDNLKVETEEITQTVTMIREDWFPVLFGAATVRSIRSIDGEDGSVPYSLAWFSQSGELRWPRSDRTPYPDTYSLVSEVPVLDEEKLQKAGQVRNLNLLSEYTQLPRIPGRVEELALEITAEADNDYDRVKLLESYLKGNFPYTNTPDTSLRTSEDFVDAFLFEVKEGYCDYYSTALAVMTRSLGIPARWVKGYSPGSMPVEFYSGIPEYAQEYNPSGSGTYTVRNADAHSWVEVYFEGYGWVPFEPTAGFTYPYSLPADAPDTEEITQPEETEPVAPAETETEGGGIPLVWGLIGAALVLGCAAFFGRHKAAAMLYQFRVRSLSGNQLIVYEMERFLRYCRKHGLDRSDNETLRESFARWSRERSSLAGELGEILALFERAKYSAAESSREEAERAATRMRAARELVG</sequence>
<protein>
    <recommendedName>
        <fullName evidence="3">Transglutaminase-like domain-containing protein</fullName>
    </recommendedName>
</protein>
<feature type="transmembrane region" description="Helical" evidence="2">
    <location>
        <begin position="103"/>
        <end position="127"/>
    </location>
</feature>
<feature type="transmembrane region" description="Helical" evidence="2">
    <location>
        <begin position="620"/>
        <end position="638"/>
    </location>
</feature>
<dbReference type="InterPro" id="IPR002931">
    <property type="entry name" value="Transglutaminase-like"/>
</dbReference>
<dbReference type="Pfam" id="PF01841">
    <property type="entry name" value="Transglut_core"/>
    <property type="match status" value="1"/>
</dbReference>
<name>A0A2W1LHL4_9BACL</name>
<comment type="caution">
    <text evidence="4">The sequence shown here is derived from an EMBL/GenBank/DDBJ whole genome shotgun (WGS) entry which is preliminary data.</text>
</comment>
<feature type="domain" description="Transglutaminase-like" evidence="3">
    <location>
        <begin position="492"/>
        <end position="579"/>
    </location>
</feature>
<keyword evidence="2" id="KW-0812">Transmembrane</keyword>
<dbReference type="SUPFAM" id="SSF54001">
    <property type="entry name" value="Cysteine proteinases"/>
    <property type="match status" value="1"/>
</dbReference>
<evidence type="ECO:0000256" key="1">
    <source>
        <dbReference type="SAM" id="MobiDB-lite"/>
    </source>
</evidence>
<dbReference type="PANTHER" id="PTHR42736:SF1">
    <property type="entry name" value="PROTEIN-GLUTAMINE GAMMA-GLUTAMYLTRANSFERASE"/>
    <property type="match status" value="1"/>
</dbReference>
<feature type="transmembrane region" description="Helical" evidence="2">
    <location>
        <begin position="197"/>
        <end position="219"/>
    </location>
</feature>
<dbReference type="Pfam" id="PF13559">
    <property type="entry name" value="DUF4129"/>
    <property type="match status" value="1"/>
</dbReference>
<organism evidence="4 5">
    <name type="scientific">Paenibacillus sambharensis</name>
    <dbReference type="NCBI Taxonomy" id="1803190"/>
    <lineage>
        <taxon>Bacteria</taxon>
        <taxon>Bacillati</taxon>
        <taxon>Bacillota</taxon>
        <taxon>Bacilli</taxon>
        <taxon>Bacillales</taxon>
        <taxon>Paenibacillaceae</taxon>
        <taxon>Paenibacillus</taxon>
    </lineage>
</organism>
<feature type="compositionally biased region" description="Acidic residues" evidence="1">
    <location>
        <begin position="592"/>
        <end position="604"/>
    </location>
</feature>
<proteinExistence type="predicted"/>
<feature type="transmembrane region" description="Helical" evidence="2">
    <location>
        <begin position="43"/>
        <end position="60"/>
    </location>
</feature>
<dbReference type="Proteomes" id="UP000249522">
    <property type="component" value="Unassembled WGS sequence"/>
</dbReference>
<dbReference type="AlphaFoldDB" id="A0A2W1LHL4"/>
<dbReference type="RefSeq" id="WP_111148793.1">
    <property type="nucleotide sequence ID" value="NZ_QKRB01000055.1"/>
</dbReference>
<keyword evidence="2" id="KW-1133">Transmembrane helix</keyword>
<gene>
    <name evidence="4" type="ORF">DNH61_21090</name>
</gene>
<dbReference type="InterPro" id="IPR025403">
    <property type="entry name" value="TgpA-like_C"/>
</dbReference>
<feature type="transmembrane region" description="Helical" evidence="2">
    <location>
        <begin position="134"/>
        <end position="152"/>
    </location>
</feature>
<evidence type="ECO:0000313" key="5">
    <source>
        <dbReference type="Proteomes" id="UP000249522"/>
    </source>
</evidence>
<accession>A0A2W1LHL4</accession>
<dbReference type="OrthoDB" id="9804872at2"/>
<evidence type="ECO:0000259" key="3">
    <source>
        <dbReference type="SMART" id="SM00460"/>
    </source>
</evidence>
<dbReference type="PANTHER" id="PTHR42736">
    <property type="entry name" value="PROTEIN-GLUTAMINE GAMMA-GLUTAMYLTRANSFERASE"/>
    <property type="match status" value="1"/>
</dbReference>
<dbReference type="EMBL" id="QKRB01000055">
    <property type="protein sequence ID" value="PZD93984.1"/>
    <property type="molecule type" value="Genomic_DNA"/>
</dbReference>
<dbReference type="SMART" id="SM00460">
    <property type="entry name" value="TGc"/>
    <property type="match status" value="1"/>
</dbReference>
<dbReference type="InterPro" id="IPR052901">
    <property type="entry name" value="Bact_TGase-like"/>
</dbReference>
<keyword evidence="5" id="KW-1185">Reference proteome</keyword>
<feature type="region of interest" description="Disordered" evidence="1">
    <location>
        <begin position="592"/>
        <end position="613"/>
    </location>
</feature>
<dbReference type="InterPro" id="IPR038765">
    <property type="entry name" value="Papain-like_cys_pep_sf"/>
</dbReference>
<evidence type="ECO:0000313" key="4">
    <source>
        <dbReference type="EMBL" id="PZD93984.1"/>
    </source>
</evidence>
<keyword evidence="2" id="KW-0472">Membrane</keyword>
<evidence type="ECO:0000256" key="2">
    <source>
        <dbReference type="SAM" id="Phobius"/>
    </source>
</evidence>
<dbReference type="Gene3D" id="3.10.620.30">
    <property type="match status" value="1"/>
</dbReference>
<feature type="transmembrane region" description="Helical" evidence="2">
    <location>
        <begin position="158"/>
        <end position="177"/>
    </location>
</feature>